<dbReference type="PROSITE" id="PS00061">
    <property type="entry name" value="ADH_SHORT"/>
    <property type="match status" value="1"/>
</dbReference>
<dbReference type="InterPro" id="IPR002347">
    <property type="entry name" value="SDR_fam"/>
</dbReference>
<keyword evidence="2" id="KW-0560">Oxidoreductase</keyword>
<dbReference type="PRINTS" id="PR00081">
    <property type="entry name" value="GDHRDH"/>
</dbReference>
<dbReference type="InterPro" id="IPR051911">
    <property type="entry name" value="SDR_oxidoreductase"/>
</dbReference>
<evidence type="ECO:0000256" key="2">
    <source>
        <dbReference type="ARBA" id="ARBA00023002"/>
    </source>
</evidence>
<dbReference type="PRINTS" id="PR00080">
    <property type="entry name" value="SDRFAMILY"/>
</dbReference>
<dbReference type="OrthoDB" id="9808814at2"/>
<sequence>MRESSNQVILLTGASSGIGKATAQWLMKRGFRVYGTSRKVSGVNGGQPEQTDASGGFIAMIPLDVTSDESAESAVKAVLEKEGRIDVLICNAGMGIAGSIEDTAMEEAEKQFDTNFFGALRMIRLVLPVMRKQGNGRIIVVSSVAGIISIPYQSMYSASKFALEALVEALRHEVAPFGIKACLVEPGDTRTGFTSSRIIAEAAGEDSPYSSRFRKSLARMEHDEQNGASPEAVARVIHRMILRKNPPIRSAVGFGYKAILLLKRILPSRLVEKLVGMLYA</sequence>
<dbReference type="SMART" id="SM00822">
    <property type="entry name" value="PKS_KR"/>
    <property type="match status" value="1"/>
</dbReference>
<dbReference type="GO" id="GO:0016491">
    <property type="term" value="F:oxidoreductase activity"/>
    <property type="evidence" value="ECO:0007669"/>
    <property type="project" value="UniProtKB-KW"/>
</dbReference>
<evidence type="ECO:0000259" key="4">
    <source>
        <dbReference type="SMART" id="SM00822"/>
    </source>
</evidence>
<evidence type="ECO:0000256" key="1">
    <source>
        <dbReference type="ARBA" id="ARBA00006484"/>
    </source>
</evidence>
<evidence type="ECO:0000256" key="3">
    <source>
        <dbReference type="RuleBase" id="RU000363"/>
    </source>
</evidence>
<dbReference type="Proteomes" id="UP000324781">
    <property type="component" value="Unassembled WGS sequence"/>
</dbReference>
<evidence type="ECO:0000313" key="6">
    <source>
        <dbReference type="Proteomes" id="UP000324781"/>
    </source>
</evidence>
<reference evidence="5 6" key="1">
    <citation type="submission" date="2016-11" db="EMBL/GenBank/DDBJ databases">
        <authorList>
            <person name="Varghese N."/>
            <person name="Submissions S."/>
        </authorList>
    </citation>
    <scope>NUCLEOTIDE SEQUENCE [LARGE SCALE GENOMIC DNA]</scope>
    <source>
        <strain evidence="5 6">DSM 19027</strain>
    </source>
</reference>
<name>A0A1M6C4D7_9FIRM</name>
<accession>A0A1M6C4D7</accession>
<dbReference type="CDD" id="cd05374">
    <property type="entry name" value="17beta-HSD-like_SDR_c"/>
    <property type="match status" value="1"/>
</dbReference>
<dbReference type="InterPro" id="IPR057326">
    <property type="entry name" value="KR_dom"/>
</dbReference>
<dbReference type="SUPFAM" id="SSF51735">
    <property type="entry name" value="NAD(P)-binding Rossmann-fold domains"/>
    <property type="match status" value="1"/>
</dbReference>
<proteinExistence type="inferred from homology"/>
<dbReference type="PANTHER" id="PTHR43976">
    <property type="entry name" value="SHORT CHAIN DEHYDROGENASE"/>
    <property type="match status" value="1"/>
</dbReference>
<dbReference type="Pfam" id="PF00106">
    <property type="entry name" value="adh_short"/>
    <property type="match status" value="1"/>
</dbReference>
<evidence type="ECO:0000313" key="5">
    <source>
        <dbReference type="EMBL" id="SHI55925.1"/>
    </source>
</evidence>
<dbReference type="AlphaFoldDB" id="A0A1M6C4D7"/>
<dbReference type="InterPro" id="IPR036291">
    <property type="entry name" value="NAD(P)-bd_dom_sf"/>
</dbReference>
<dbReference type="Gene3D" id="3.40.50.720">
    <property type="entry name" value="NAD(P)-binding Rossmann-like Domain"/>
    <property type="match status" value="1"/>
</dbReference>
<gene>
    <name evidence="5" type="ORF">SAMN05444373_100445</name>
</gene>
<organism evidence="5 6">
    <name type="scientific">Thermoclostridium caenicola</name>
    <dbReference type="NCBI Taxonomy" id="659425"/>
    <lineage>
        <taxon>Bacteria</taxon>
        <taxon>Bacillati</taxon>
        <taxon>Bacillota</taxon>
        <taxon>Clostridia</taxon>
        <taxon>Eubacteriales</taxon>
        <taxon>Oscillospiraceae</taxon>
        <taxon>Thermoclostridium</taxon>
    </lineage>
</organism>
<dbReference type="InterPro" id="IPR020904">
    <property type="entry name" value="Sc_DH/Rdtase_CS"/>
</dbReference>
<dbReference type="EMBL" id="FQZP01000004">
    <property type="protein sequence ID" value="SHI55925.1"/>
    <property type="molecule type" value="Genomic_DNA"/>
</dbReference>
<protein>
    <submittedName>
        <fullName evidence="5">Short-chain dehydrogenase</fullName>
    </submittedName>
</protein>
<feature type="domain" description="Ketoreductase" evidence="4">
    <location>
        <begin position="7"/>
        <end position="187"/>
    </location>
</feature>
<keyword evidence="6" id="KW-1185">Reference proteome</keyword>
<dbReference type="PANTHER" id="PTHR43976:SF16">
    <property type="entry name" value="SHORT-CHAIN DEHYDROGENASE_REDUCTASE FAMILY PROTEIN"/>
    <property type="match status" value="1"/>
</dbReference>
<comment type="similarity">
    <text evidence="1 3">Belongs to the short-chain dehydrogenases/reductases (SDR) family.</text>
</comment>